<organism evidence="9 10">
    <name type="scientific">Kazachstania africana (strain ATCC 22294 / BCRC 22015 / CBS 2517 / CECT 1963 / NBRC 1671 / NRRL Y-8276)</name>
    <name type="common">Yeast</name>
    <name type="synonym">Kluyveromyces africanus</name>
    <dbReference type="NCBI Taxonomy" id="1071382"/>
    <lineage>
        <taxon>Eukaryota</taxon>
        <taxon>Fungi</taxon>
        <taxon>Dikarya</taxon>
        <taxon>Ascomycota</taxon>
        <taxon>Saccharomycotina</taxon>
        <taxon>Saccharomycetes</taxon>
        <taxon>Saccharomycetales</taxon>
        <taxon>Saccharomycetaceae</taxon>
        <taxon>Kazachstania</taxon>
    </lineage>
</organism>
<feature type="region of interest" description="Disordered" evidence="8">
    <location>
        <begin position="418"/>
        <end position="442"/>
    </location>
</feature>
<comment type="similarity">
    <text evidence="3 7">Belongs to the DPH1/DPH2 family. DPH2 subfamily.</text>
</comment>
<reference evidence="9 10" key="1">
    <citation type="journal article" date="2011" name="Proc. Natl. Acad. Sci. U.S.A.">
        <title>Evolutionary erosion of yeast sex chromosomes by mating-type switching accidents.</title>
        <authorList>
            <person name="Gordon J.L."/>
            <person name="Armisen D."/>
            <person name="Proux-Wera E."/>
            <person name="Oheigeartaigh S.S."/>
            <person name="Byrne K.P."/>
            <person name="Wolfe K.H."/>
        </authorList>
    </citation>
    <scope>NUCLEOTIDE SEQUENCE [LARGE SCALE GENOMIC DNA]</scope>
    <source>
        <strain evidence="10">ATCC 22294 / BCRC 22015 / CBS 2517 / CECT 1963 / NBRC 1671 / NRRL Y-8276</strain>
    </source>
</reference>
<dbReference type="InterPro" id="IPR042263">
    <property type="entry name" value="DPH1/DPH2_1"/>
</dbReference>
<sequence length="539" mass="61117">MATEAALDVPLPVSTQSDLEFQKFTTSDHDRTSYLGPLSPNVDLPQTLSKHYMIDDLVDFFKRNPQYKRITLQFPDFLVMDSSFVIRLLQDSFKDDEQDRQFWVLADTAYSSCCVDEVAAEHVNADMVVHFGDACLNAIQKLPVVYTFGIPFLQVDDIMKTFMETFKEKNEKICIMGNAPFTFYIRTIFEKLHEEGYQNIIYATINDNLINDNVTIIGKDKLINTEDNVTFELGNRKLYAKDNIKLEESDLQCDYSLFHISIPQDPRLLYLTTMFKSSHLYDTQDNTITTGPFPSLMKRYKYMHVARTAGCIGILVNTLSLRSTKETINRLIQLIKDNGKKHYLFVVGKPNVAKLANFDSVDIWCILGCGQSGIVLDQYNEFYKPIVTPYELTMALKADVTWTGKWIVDFETVLNEIEEQDDAEDNDKDSNEEDDGAPEFDAVTGNYVSNSRPLRALQHLELESPADSKDLIRTVTGGAVIKGTVSTAAARLQERHWKGLGSDFNADVDYEEDGATVEEGITGVARGYQFDVKDATEKN</sequence>
<evidence type="ECO:0000256" key="3">
    <source>
        <dbReference type="ARBA" id="ARBA00006179"/>
    </source>
</evidence>
<dbReference type="GO" id="GO:0005737">
    <property type="term" value="C:cytoplasm"/>
    <property type="evidence" value="ECO:0007669"/>
    <property type="project" value="UniProtKB-SubCell"/>
</dbReference>
<dbReference type="KEGG" id="kaf:KAFR_0I00580"/>
<evidence type="ECO:0000256" key="2">
    <source>
        <dbReference type="ARBA" id="ARBA00005156"/>
    </source>
</evidence>
<keyword evidence="5 7" id="KW-0408">Iron</keyword>
<dbReference type="Gene3D" id="3.40.50.11840">
    <property type="entry name" value="Diphthamide synthesis DPH1/DPH2 domain 1"/>
    <property type="match status" value="1"/>
</dbReference>
<evidence type="ECO:0000256" key="5">
    <source>
        <dbReference type="ARBA" id="ARBA00023004"/>
    </source>
</evidence>
<keyword evidence="10" id="KW-1185">Reference proteome</keyword>
<comment type="pathway">
    <text evidence="2 7">Protein modification; peptidyl-diphthamide biosynthesis.</text>
</comment>
<dbReference type="AlphaFoldDB" id="H2AZN9"/>
<gene>
    <name evidence="9" type="primary">KAFR0I00580</name>
    <name evidence="9" type="ORF">KAFR_0I00580</name>
</gene>
<evidence type="ECO:0000256" key="6">
    <source>
        <dbReference type="ARBA" id="ARBA00023014"/>
    </source>
</evidence>
<dbReference type="NCBIfam" id="TIGR00322">
    <property type="entry name" value="diphth2_R"/>
    <property type="match status" value="1"/>
</dbReference>
<evidence type="ECO:0000313" key="10">
    <source>
        <dbReference type="Proteomes" id="UP000005220"/>
    </source>
</evidence>
<dbReference type="Proteomes" id="UP000005220">
    <property type="component" value="Chromosome 9"/>
</dbReference>
<dbReference type="SFLD" id="SFLDS00032">
    <property type="entry name" value="Radical_SAM_3-amino-3-carboxyp"/>
    <property type="match status" value="1"/>
</dbReference>
<dbReference type="eggNOG" id="KOG2648">
    <property type="taxonomic scope" value="Eukaryota"/>
</dbReference>
<keyword evidence="6 7" id="KW-0411">Iron-sulfur</keyword>
<dbReference type="GO" id="GO:0017183">
    <property type="term" value="P:protein histidyl modification to diphthamide"/>
    <property type="evidence" value="ECO:0007669"/>
    <property type="project" value="UniProtKB-UniPathway"/>
</dbReference>
<evidence type="ECO:0000256" key="4">
    <source>
        <dbReference type="ARBA" id="ARBA00022723"/>
    </source>
</evidence>
<dbReference type="Gene3D" id="3.40.50.11860">
    <property type="entry name" value="Diphthamide synthesis DPH1/DPH2 domain 3"/>
    <property type="match status" value="1"/>
</dbReference>
<dbReference type="FunCoup" id="H2AZN9">
    <property type="interactions" value="1010"/>
</dbReference>
<dbReference type="Pfam" id="PF01866">
    <property type="entry name" value="Diphthamide_syn"/>
    <property type="match status" value="1"/>
</dbReference>
<name>H2AZN9_KAZAF</name>
<dbReference type="GO" id="GO:0051539">
    <property type="term" value="F:4 iron, 4 sulfur cluster binding"/>
    <property type="evidence" value="ECO:0007669"/>
    <property type="project" value="EnsemblFungi"/>
</dbReference>
<evidence type="ECO:0000256" key="1">
    <source>
        <dbReference type="ARBA" id="ARBA00001966"/>
    </source>
</evidence>
<protein>
    <recommendedName>
        <fullName evidence="7">2-(3-amino-3-carboxypropyl)histidine synthase subunit 2</fullName>
    </recommendedName>
</protein>
<keyword evidence="4 7" id="KW-0479">Metal-binding</keyword>
<accession>H2AZN9</accession>
<dbReference type="SFLD" id="SFLDG01121">
    <property type="entry name" value="Diphthamide_biosynthesis"/>
    <property type="match status" value="1"/>
</dbReference>
<evidence type="ECO:0000256" key="7">
    <source>
        <dbReference type="RuleBase" id="RU364133"/>
    </source>
</evidence>
<dbReference type="GeneID" id="13883476"/>
<evidence type="ECO:0000313" key="9">
    <source>
        <dbReference type="EMBL" id="CCF59839.1"/>
    </source>
</evidence>
<dbReference type="InParanoid" id="H2AZN9"/>
<dbReference type="EMBL" id="HE650829">
    <property type="protein sequence ID" value="CCF59839.1"/>
    <property type="molecule type" value="Genomic_DNA"/>
</dbReference>
<comment type="cofactor">
    <cofactor evidence="1">
        <name>[4Fe-4S] cluster</name>
        <dbReference type="ChEBI" id="CHEBI:49883"/>
    </cofactor>
</comment>
<dbReference type="OrthoDB" id="449241at2759"/>
<comment type="subcellular location">
    <subcellularLocation>
        <location evidence="7">Cytoplasm</location>
    </subcellularLocation>
</comment>
<dbReference type="GO" id="GO:0120513">
    <property type="term" value="C:2-(3-amino-3-carboxypropyl)histidine synthase complex"/>
    <property type="evidence" value="ECO:0007669"/>
    <property type="project" value="EnsemblFungi"/>
</dbReference>
<dbReference type="NCBIfam" id="TIGR00272">
    <property type="entry name" value="DPH2"/>
    <property type="match status" value="1"/>
</dbReference>
<keyword evidence="7" id="KW-0963">Cytoplasm</keyword>
<dbReference type="PANTHER" id="PTHR10762:SF2">
    <property type="entry name" value="2-(3-AMINO-3-CARBOXYPROPYL)HISTIDINE SYNTHASE SUBUNIT 2"/>
    <property type="match status" value="1"/>
</dbReference>
<feature type="compositionally biased region" description="Acidic residues" evidence="8">
    <location>
        <begin position="418"/>
        <end position="438"/>
    </location>
</feature>
<comment type="function">
    <text evidence="7">Required for the first step of diphthamide biosynthesis, a post-translational modification of histidine which occurs in elongation factor 2. DPH1 and DPH2 transfer a 3-amino-3-carboxypropyl (ACP) group from S-adenosyl-L-methionine (SAM) to a histidine residue, the reaction is assisted by a reduction system comprising DPH3 and a NADH-dependent reductase. Facilitates the reduction of the catalytic iron-sulfur cluster found in the DPH1 subunit.</text>
</comment>
<dbReference type="HOGENOM" id="CLU_015210_1_0_1"/>
<dbReference type="GO" id="GO:0046872">
    <property type="term" value="F:metal ion binding"/>
    <property type="evidence" value="ECO:0007669"/>
    <property type="project" value="UniProtKB-KW"/>
</dbReference>
<dbReference type="UniPathway" id="UPA00559"/>
<dbReference type="SFLD" id="SFLDF00408">
    <property type="entry name" value="Diphthamide_biosynthesis_famil"/>
    <property type="match status" value="1"/>
</dbReference>
<dbReference type="RefSeq" id="XP_003958974.1">
    <property type="nucleotide sequence ID" value="XM_003958925.1"/>
</dbReference>
<dbReference type="PANTHER" id="PTHR10762">
    <property type="entry name" value="DIPHTHAMIDE BIOSYNTHESIS PROTEIN"/>
    <property type="match status" value="1"/>
</dbReference>
<dbReference type="InterPro" id="IPR042265">
    <property type="entry name" value="DPH1/DPH2_3"/>
</dbReference>
<dbReference type="GO" id="GO:0090560">
    <property type="term" value="F:2-(3-amino-3-carboxypropyl)histidine synthase activity"/>
    <property type="evidence" value="ECO:0007669"/>
    <property type="project" value="EnsemblFungi"/>
</dbReference>
<dbReference type="STRING" id="1071382.H2AZN9"/>
<dbReference type="InterPro" id="IPR010014">
    <property type="entry name" value="DHP2"/>
</dbReference>
<evidence type="ECO:0000256" key="8">
    <source>
        <dbReference type="SAM" id="MobiDB-lite"/>
    </source>
</evidence>
<dbReference type="FunFam" id="3.40.50.11860:FF:000001">
    <property type="entry name" value="2-(3-amino-3-carboxypropyl)histidine synthase subunit 2"/>
    <property type="match status" value="1"/>
</dbReference>
<proteinExistence type="inferred from homology"/>
<dbReference type="InterPro" id="IPR016435">
    <property type="entry name" value="DPH1/DPH2"/>
</dbReference>